<organism evidence="2 3">
    <name type="scientific">Leptospira inadai serovar Lyme</name>
    <dbReference type="NCBI Taxonomy" id="293084"/>
    <lineage>
        <taxon>Bacteria</taxon>
        <taxon>Pseudomonadati</taxon>
        <taxon>Spirochaetota</taxon>
        <taxon>Spirochaetia</taxon>
        <taxon>Leptospirales</taxon>
        <taxon>Leptospiraceae</taxon>
        <taxon>Leptospira</taxon>
    </lineage>
</organism>
<gene>
    <name evidence="2" type="ORF">BES34_011805</name>
</gene>
<feature type="domain" description="YdhG-like" evidence="1">
    <location>
        <begin position="33"/>
        <end position="140"/>
    </location>
</feature>
<dbReference type="RefSeq" id="WP_010414308.1">
    <property type="nucleotide sequence ID" value="NZ_MCRM02000011.1"/>
</dbReference>
<dbReference type="InterPro" id="IPR014922">
    <property type="entry name" value="YdhG-like"/>
</dbReference>
<name>A0ABX4YHD4_9LEPT</name>
<dbReference type="Pfam" id="PF08818">
    <property type="entry name" value="DUF1801"/>
    <property type="match status" value="1"/>
</dbReference>
<reference evidence="2" key="1">
    <citation type="submission" date="2018-01" db="EMBL/GenBank/DDBJ databases">
        <title>Genomic characterization of Leptospira inadai serogroup Lyme isolated from captured rat in Brazil and comparative analysis with human reference strain.</title>
        <authorList>
            <person name="Moreno L.Z."/>
            <person name="Loureiro A.P."/>
            <person name="Miraglia F."/>
            <person name="Kremer F.S."/>
            <person name="Eslabao M.R."/>
            <person name="Dellagostin O.A."/>
            <person name="Lilenbaum W."/>
            <person name="Moreno A.M."/>
        </authorList>
    </citation>
    <scope>NUCLEOTIDE SEQUENCE [LARGE SCALE GENOMIC DNA]</scope>
    <source>
        <strain evidence="2">M34/99</strain>
    </source>
</reference>
<comment type="caution">
    <text evidence="2">The sequence shown here is derived from an EMBL/GenBank/DDBJ whole genome shotgun (WGS) entry which is preliminary data.</text>
</comment>
<accession>A0ABX4YHD4</accession>
<dbReference type="SUPFAM" id="SSF159888">
    <property type="entry name" value="YdhG-like"/>
    <property type="match status" value="1"/>
</dbReference>
<evidence type="ECO:0000259" key="1">
    <source>
        <dbReference type="Pfam" id="PF08818"/>
    </source>
</evidence>
<evidence type="ECO:0000313" key="3">
    <source>
        <dbReference type="Proteomes" id="UP000094669"/>
    </source>
</evidence>
<proteinExistence type="predicted"/>
<keyword evidence="3" id="KW-1185">Reference proteome</keyword>
<dbReference type="EMBL" id="MCRM02000011">
    <property type="protein sequence ID" value="PNV74665.1"/>
    <property type="molecule type" value="Genomic_DNA"/>
</dbReference>
<dbReference type="Proteomes" id="UP000094669">
    <property type="component" value="Unassembled WGS sequence"/>
</dbReference>
<evidence type="ECO:0000313" key="2">
    <source>
        <dbReference type="EMBL" id="PNV74665.1"/>
    </source>
</evidence>
<protein>
    <submittedName>
        <fullName evidence="2">DUF1801 domain-containing protein</fullName>
    </submittedName>
</protein>
<sequence length="150" mass="17694">MKSKKINTDSKKKIEFGTAAVAEVFYNYPERMRTKLLFLRQLIFDTASMTESIGPLEETLKWGEPSYLTTQTKSGSTIRIHHRESRADEYGIYFNCKTTLIEQFKRKYRNQFRFEGNRSIVFKYDEPIPVTELQDCISLALTYHRSKSNR</sequence>